<dbReference type="InterPro" id="IPR000330">
    <property type="entry name" value="SNF2_N"/>
</dbReference>
<dbReference type="SMART" id="SM00487">
    <property type="entry name" value="DEXDc"/>
    <property type="match status" value="1"/>
</dbReference>
<dbReference type="Gene3D" id="3.40.50.10810">
    <property type="entry name" value="Tandem AAA-ATPase domain"/>
    <property type="match status" value="1"/>
</dbReference>
<evidence type="ECO:0000313" key="17">
    <source>
        <dbReference type="RefSeq" id="XP_035827814.1"/>
    </source>
</evidence>
<dbReference type="SUPFAM" id="SSF52540">
    <property type="entry name" value="P-loop containing nucleoside triphosphate hydrolases"/>
    <property type="match status" value="3"/>
</dbReference>
<feature type="region of interest" description="Disordered" evidence="11">
    <location>
        <begin position="166"/>
        <end position="195"/>
    </location>
</feature>
<dbReference type="InterPro" id="IPR038718">
    <property type="entry name" value="SNF2-like_sf"/>
</dbReference>
<dbReference type="InterPro" id="IPR001650">
    <property type="entry name" value="Helicase_C-like"/>
</dbReference>
<evidence type="ECO:0000259" key="12">
    <source>
        <dbReference type="PROSITE" id="PS51192"/>
    </source>
</evidence>
<feature type="compositionally biased region" description="Basic and acidic residues" evidence="11">
    <location>
        <begin position="2020"/>
        <end position="2030"/>
    </location>
</feature>
<dbReference type="CDD" id="cd18003">
    <property type="entry name" value="DEXQc_SRCAP"/>
    <property type="match status" value="1"/>
</dbReference>
<dbReference type="Proteomes" id="UP000694888">
    <property type="component" value="Unplaced"/>
</dbReference>
<evidence type="ECO:0000259" key="14">
    <source>
        <dbReference type="PROSITE" id="PS51204"/>
    </source>
</evidence>
<dbReference type="InterPro" id="IPR014012">
    <property type="entry name" value="HSA_dom"/>
</dbReference>
<feature type="compositionally biased region" description="Basic and acidic residues" evidence="11">
    <location>
        <begin position="924"/>
        <end position="938"/>
    </location>
</feature>
<feature type="compositionally biased region" description="Basic and acidic residues" evidence="11">
    <location>
        <begin position="793"/>
        <end position="804"/>
    </location>
</feature>
<name>A0ABM1VZH1_APLCA</name>
<keyword evidence="9" id="KW-0539">Nucleus</keyword>
<dbReference type="PANTHER" id="PTHR45685:SF1">
    <property type="entry name" value="HELICASE SRCAP"/>
    <property type="match status" value="1"/>
</dbReference>
<keyword evidence="10" id="KW-0175">Coiled coil</keyword>
<evidence type="ECO:0000256" key="7">
    <source>
        <dbReference type="ARBA" id="ARBA00022853"/>
    </source>
</evidence>
<feature type="compositionally biased region" description="Low complexity" evidence="11">
    <location>
        <begin position="1441"/>
        <end position="1470"/>
    </location>
</feature>
<feature type="region of interest" description="Disordered" evidence="11">
    <location>
        <begin position="1"/>
        <end position="23"/>
    </location>
</feature>
<keyword evidence="8" id="KW-0238">DNA-binding</keyword>
<feature type="compositionally biased region" description="Basic and acidic residues" evidence="11">
    <location>
        <begin position="2481"/>
        <end position="2491"/>
    </location>
</feature>
<dbReference type="Pfam" id="PF00176">
    <property type="entry name" value="SNF2-rel_dom"/>
    <property type="match status" value="1"/>
</dbReference>
<sequence length="3187" mass="348952">MQKGDAEDSTKRSPAAGSVSQPQQAVTVTPAVLASGRIQALTGLGGQQTAIGVLPAVSGVNLPTVSFTLPRTISAAQSSAQTLHLPASSLSNSRLVSPQTINIIQRQLSSGVVGLSTVSAQGLQQVLQASGSPLTFVTATSPEAAAAIEEQQRKVRLLQQQRLKQLQHAGSASSSSGGTIHHLAQSGSTNPVSNPNQLNSISLIATNMSGTPHNTLLSAGLKRSLTAPAAVSTGTPSSASANVASMSLISKLVPQQNVTVVTAASGVRGAGSSSAGGPSPKKIKLEEKPAPNKEIENLRKSVISHKRQKMKMVKSRYRGHLTELFYLQGGGNMIEFNTWKKRPSQPLLNFLEGSKLDSDDDDEELQEKRINDEVKVLTSAGSNIPLATPVAISTTLPPSVTALSQQGSSESVASFPSFTNYNTNPNTTLGSHASGIDDFLRQLTAYVKGTEKNVVVGGKHVTVLPSCSSSARPISHLSAMNSSTTTTASLTTTPLTTATTSELQQHLSGKSTDIKPNLHALKSGTAFSQQIPSKGIKSTNVSPGRGRHSISSVYENVTGGSQDVIVERAKQEAQVLQRVTELRKEGLWSAKRLPRVQEPPRQKAHWDYLLEEMTWLAADFIQERKWKKAAAKKLARMVSNHFKEQEQKELRAEKEEGIKLKKIASQMAKMVKEFWTNIEKVVQYKQTTRLEEKKKKALDLHLSFIVDQTEKYSSWLTAGLQNTDGSHTPSLASDAENTVDNGDVEFHPVGTASDDEETIEREEIESGIDEDATKKEVEALQMESELPLEELLKTLPREMLDKPSGELPSFGEEDNVSDSLSSQGKDGDFKADDEVEEDAEETIEEQEKHEKKDYSEELGDLKAEGEMSVEELMKKYAGAYDSDFEMPEESSGEEDSDDEDDEESSESEKESESSEEEAEAPSDTEPKEDGNDEQKMDEKQEDMGLEFLVKKENAQPKGDESSTEGPGKEFNDIAAAAQSLQPKGYTLETTEVKTKVPFLLKHTLREYQHVGLDWLATMHDKRLNGILADEMGLGKTIQTIAMLAHLACDKGVWGPHLIVVPTSVMLNWEMEFKKWCPAFKILTYYGSIKERKLKRQGWTKTNAFHVCITSYKLVVQDHQAFRRKKWKYFILDEAQNIKNFKSQRWQMLLNFSSQRRLLLTGTPLQNSLMELWSLMHFLMPNVFQSHSEFKEWFSNPLTGMIEGSQEYNESLVRRLHKVLRPFLLRRLKNEVEKQMPQKFEHVVMCRLSKRQRYLYDDFMSQTKTKETLATGHFMSVINILMQLRKVCNHPNLFDPRPIVSPFKMEGLVYKTASLATRVLEHDPFNDIDIYSLYPNLAEMESDLPAFVSQRVKQLKATGKLIEEVDDAVDPPPRPPVGQLKNVRGAASAFLQTGKVSPMVVSSASQSRPASPLTSAKTTASSVQSTPTTVNSIKLLLPPPSSSSSGTQQSILIPNPSGSGPPLILPLSGSSITSSSSSPTSAAIASAKLISSQLQSGVLQLVQTSSGHQILTSVSTTSASASTASAVTTTSSTSTSLSLLKLSSVLSQPKPVMRVSPFVVSSSESSTSSAVASQSSSVSTSVMSTTTTSKLSNSSSVKPVPKKPIKRSELFVESVYRRKQERRQHVLSHMAKLNRMRCDASPPLGPDVQHAVNCIGSLDPYDLSSSSLPAGSHPVERSPAQRHCGYVDCLFAQNRCCNHSRPDLFWRETKYLQSLVKSPEEWLHQLQDILSRFVFVTPPVISPAVCMRVSHPCQSSESHKQWLETRLRPEVLTRSALLHPIQCRTSVTFPELRLIQYDCGKLQTLDLLLRQLKSGQHRVLIFTQMTKMLDVLEAFLNFHGHRYLRLDGTTKVEQRQYLMDRFNADPRIFCFILSTRSGGIGVNLTGADTVVFYDSDWNPTMDAQAQDRCHRIGQTRDVHIYRLVSEMTVEENILKKANQKRLLGDLAIEGGNFTTAFFKEQTISDLFAEPSGLESLMEDKEKQQKEKDKFREEKENERMKERERQKAEEKSKAEQAASSKGETEKEETKKDAAMLSQFEQALCKAEDETDAQAAQLVQAEQKAELAEFDENIPWDEREAEMRKDEDEVSKVEMELAMLDKELTPIERYAVTVMEAQMEPETAEELKMAEEDIENSKKDWELARLKALKEEEERKAELEEDEMLYIYSKDDSQMFISDLNGEEMPMWCPPTPPQDDNDIYMEETLSFLYEPRVMQEQSLPPVYVPKALKKPKIETITTRKQKQRKEEQPRVPRSLFDKPKDVVMKQRRDAKMQRLRQNLQQVPAKMIAGRATLGQQQQQATPQQIVPKPEPDPNYPEWLVHEEWALLEAVQHIQKLSPDLLMDNPAQIVNWDFVSDFVSTVGRIFRAAKHCRYQYECVVLPREDGKIVYNIKQKKTPKSIYKTKNVRPLRTEQLYSQEGLKNYSHLYDNRFTSMMEIGSKRPAAMRQTIVNPAAKPTKHAVILAEHGINYDNPMTPSQLATKRAERIAADKKKQQQQQQQQAQQQAQAASANASQDAAAVAQRTGQAGLAAAPGVTPTIQGQPLSSIVSVTPTTVIPGQMSKVGLRTLGAATGNIIVNTSTGLQSGPFAAINKRMSQAAALPSTIAVSANLTPAIRGQRPAVTVTPTITMQDLTAIPGTTTAVTVASQAAAAAAARSALQTTVASSSLAAGQLTTQKLAAIAGPGTLQPQLVHATRSLTPHQINILRQNQSIIRTHAAAAAGTQQIRTQKLLSQEQLRAQPLKHPTQKVITQQLLVPVRGGQSILQGAKQGLIRTTIPKMTDEQLQALRMRTQIQTQTGKQIQTAQIIQGQVTPVGQSAASTSQSPVALVKSVSASPAVTVPVNIPVSSISVGQQRTVLASRATTVSQIQQQQRMQLLHQQRKGVGQQKVAGLSAGKANQFPQLLIQQNSVSKQFVHQFLNKNPGTIQQIITHSSQPTIITQVSQAGGQPITQMVAKVSLTSGNQTITPGTPITVTHVSTTSAGGVGLSLTPQGAVKTATITSLDAGSMVGAVAGIQVHSVQPGQKTVPGLTQSLVTAQTVQVQQASSGSGPQATQFLQVTPATVQSQGSSSGQPQQATVTVPAGLVAASALRATPTPPTANPRSVTPTQISLVSAPVPAASIASVQVQPAPAATSEVVATTAQVIAQNVPAPAAMATVVTQTSQPDSSQAGAGQKASPYAMRTRNTKH</sequence>
<feature type="region of interest" description="Disordered" evidence="11">
    <location>
        <begin position="747"/>
        <end position="773"/>
    </location>
</feature>
<dbReference type="InterPro" id="IPR049730">
    <property type="entry name" value="SNF2/RAD54-like_C"/>
</dbReference>
<evidence type="ECO:0000256" key="10">
    <source>
        <dbReference type="SAM" id="Coils"/>
    </source>
</evidence>
<reference evidence="16 17" key="1">
    <citation type="submission" date="2025-05" db="UniProtKB">
        <authorList>
            <consortium name="RefSeq"/>
        </authorList>
    </citation>
    <scope>IDENTIFICATION</scope>
</reference>
<feature type="region of interest" description="Disordered" evidence="11">
    <location>
        <begin position="3157"/>
        <end position="3187"/>
    </location>
</feature>
<accession>A0ABM1VZH1</accession>
<dbReference type="Pfam" id="PF07529">
    <property type="entry name" value="HSA"/>
    <property type="match status" value="1"/>
</dbReference>
<comment type="subcellular location">
    <subcellularLocation>
        <location evidence="1">Nucleus</location>
    </subcellularLocation>
</comment>
<feature type="compositionally biased region" description="Acidic residues" evidence="11">
    <location>
        <begin position="753"/>
        <end position="770"/>
    </location>
</feature>
<feature type="compositionally biased region" description="Low complexity" evidence="11">
    <location>
        <begin position="1568"/>
        <end position="1598"/>
    </location>
</feature>
<feature type="compositionally biased region" description="Acidic residues" evidence="11">
    <location>
        <begin position="913"/>
        <end position="922"/>
    </location>
</feature>
<evidence type="ECO:0000256" key="11">
    <source>
        <dbReference type="SAM" id="MobiDB-lite"/>
    </source>
</evidence>
<keyword evidence="6" id="KW-0067">ATP-binding</keyword>
<feature type="compositionally biased region" description="Polar residues" evidence="11">
    <location>
        <begin position="185"/>
        <end position="195"/>
    </location>
</feature>
<keyword evidence="3" id="KW-0547">Nucleotide-binding</keyword>
<dbReference type="InterPro" id="IPR031575">
    <property type="entry name" value="EP400_N"/>
</dbReference>
<dbReference type="PROSITE" id="PS51204">
    <property type="entry name" value="HSA"/>
    <property type="match status" value="1"/>
</dbReference>
<protein>
    <submittedName>
        <fullName evidence="16 17">Helicase domino isoform X1</fullName>
    </submittedName>
</protein>
<feature type="compositionally biased region" description="Basic and acidic residues" evidence="11">
    <location>
        <begin position="1"/>
        <end position="11"/>
    </location>
</feature>
<feature type="compositionally biased region" description="Polar residues" evidence="11">
    <location>
        <begin position="3160"/>
        <end position="3170"/>
    </location>
</feature>
<keyword evidence="4" id="KW-0378">Hydrolase</keyword>
<feature type="domain" description="HSA" evidence="14">
    <location>
        <begin position="593"/>
        <end position="673"/>
    </location>
</feature>
<feature type="region of interest" description="Disordered" evidence="11">
    <location>
        <begin position="2481"/>
        <end position="2508"/>
    </location>
</feature>
<dbReference type="PROSITE" id="PS51192">
    <property type="entry name" value="HELICASE_ATP_BIND_1"/>
    <property type="match status" value="1"/>
</dbReference>
<proteinExistence type="inferred from homology"/>
<evidence type="ECO:0000259" key="13">
    <source>
        <dbReference type="PROSITE" id="PS51194"/>
    </source>
</evidence>
<feature type="domain" description="Helicase ATP-binding" evidence="12">
    <location>
        <begin position="1016"/>
        <end position="1181"/>
    </location>
</feature>
<evidence type="ECO:0000256" key="9">
    <source>
        <dbReference type="ARBA" id="ARBA00023242"/>
    </source>
</evidence>
<organism evidence="15 17">
    <name type="scientific">Aplysia californica</name>
    <name type="common">California sea hare</name>
    <dbReference type="NCBI Taxonomy" id="6500"/>
    <lineage>
        <taxon>Eukaryota</taxon>
        <taxon>Metazoa</taxon>
        <taxon>Spiralia</taxon>
        <taxon>Lophotrochozoa</taxon>
        <taxon>Mollusca</taxon>
        <taxon>Gastropoda</taxon>
        <taxon>Heterobranchia</taxon>
        <taxon>Euthyneura</taxon>
        <taxon>Tectipleura</taxon>
        <taxon>Aplysiida</taxon>
        <taxon>Aplysioidea</taxon>
        <taxon>Aplysiidae</taxon>
        <taxon>Aplysia</taxon>
    </lineage>
</organism>
<dbReference type="SMART" id="SM00490">
    <property type="entry name" value="HELICc"/>
    <property type="match status" value="1"/>
</dbReference>
<dbReference type="Gene3D" id="3.40.50.300">
    <property type="entry name" value="P-loop containing nucleotide triphosphate hydrolases"/>
    <property type="match status" value="1"/>
</dbReference>
<dbReference type="GeneID" id="101862891"/>
<evidence type="ECO:0000256" key="2">
    <source>
        <dbReference type="ARBA" id="ARBA00009220"/>
    </source>
</evidence>
<evidence type="ECO:0000256" key="1">
    <source>
        <dbReference type="ARBA" id="ARBA00004123"/>
    </source>
</evidence>
<feature type="compositionally biased region" description="Basic and acidic residues" evidence="11">
    <location>
        <begin position="845"/>
        <end position="865"/>
    </location>
</feature>
<dbReference type="GO" id="GO:0004386">
    <property type="term" value="F:helicase activity"/>
    <property type="evidence" value="ECO:0007669"/>
    <property type="project" value="UniProtKB-KW"/>
</dbReference>
<feature type="compositionally biased region" description="Acidic residues" evidence="11">
    <location>
        <begin position="833"/>
        <end position="844"/>
    </location>
</feature>
<dbReference type="SMART" id="SM00573">
    <property type="entry name" value="HSA"/>
    <property type="match status" value="1"/>
</dbReference>
<dbReference type="PANTHER" id="PTHR45685">
    <property type="entry name" value="HELICASE SRCAP-RELATED"/>
    <property type="match status" value="1"/>
</dbReference>
<feature type="compositionally biased region" description="Low complexity" evidence="11">
    <location>
        <begin position="2493"/>
        <end position="2508"/>
    </location>
</feature>
<feature type="compositionally biased region" description="Basic and acidic residues" evidence="11">
    <location>
        <begin position="1976"/>
        <end position="2012"/>
    </location>
</feature>
<dbReference type="Pfam" id="PF00271">
    <property type="entry name" value="Helicase_C"/>
    <property type="match status" value="1"/>
</dbReference>
<feature type="compositionally biased region" description="Acidic residues" evidence="11">
    <location>
        <begin position="882"/>
        <end position="905"/>
    </location>
</feature>
<dbReference type="InterPro" id="IPR027417">
    <property type="entry name" value="P-loop_NTPase"/>
</dbReference>
<evidence type="ECO:0000256" key="3">
    <source>
        <dbReference type="ARBA" id="ARBA00022741"/>
    </source>
</evidence>
<dbReference type="PROSITE" id="PS51194">
    <property type="entry name" value="HELICASE_CTER"/>
    <property type="match status" value="1"/>
</dbReference>
<keyword evidence="5 16" id="KW-0347">Helicase</keyword>
<feature type="region of interest" description="Disordered" evidence="11">
    <location>
        <begin position="1973"/>
        <end position="2030"/>
    </location>
</feature>
<evidence type="ECO:0000313" key="16">
    <source>
        <dbReference type="RefSeq" id="XP_035827813.1"/>
    </source>
</evidence>
<evidence type="ECO:0000256" key="6">
    <source>
        <dbReference type="ARBA" id="ARBA00022840"/>
    </source>
</evidence>
<feature type="region of interest" description="Disordered" evidence="11">
    <location>
        <begin position="793"/>
        <end position="938"/>
    </location>
</feature>
<keyword evidence="15" id="KW-1185">Reference proteome</keyword>
<dbReference type="Gene3D" id="1.20.120.850">
    <property type="entry name" value="SWI2/SNF2 ATPases, N-terminal domain"/>
    <property type="match status" value="1"/>
</dbReference>
<comment type="similarity">
    <text evidence="2">Belongs to the SNF2/RAD54 helicase family. SWR1 subfamily.</text>
</comment>
<dbReference type="InterPro" id="IPR050520">
    <property type="entry name" value="INO80/SWR1_helicase"/>
</dbReference>
<feature type="domain" description="Helicase C-terminal" evidence="13">
    <location>
        <begin position="1803"/>
        <end position="1953"/>
    </location>
</feature>
<evidence type="ECO:0000256" key="4">
    <source>
        <dbReference type="ARBA" id="ARBA00022801"/>
    </source>
</evidence>
<dbReference type="InterPro" id="IPR014001">
    <property type="entry name" value="Helicase_ATP-bd"/>
</dbReference>
<evidence type="ECO:0000256" key="8">
    <source>
        <dbReference type="ARBA" id="ARBA00023125"/>
    </source>
</evidence>
<feature type="compositionally biased region" description="Low complexity" evidence="11">
    <location>
        <begin position="166"/>
        <end position="178"/>
    </location>
</feature>
<gene>
    <name evidence="16 17" type="primary">LOC101862891</name>
</gene>
<dbReference type="Pfam" id="PF15790">
    <property type="entry name" value="EP400_N"/>
    <property type="match status" value="1"/>
</dbReference>
<evidence type="ECO:0000313" key="15">
    <source>
        <dbReference type="Proteomes" id="UP000694888"/>
    </source>
</evidence>
<feature type="region of interest" description="Disordered" evidence="11">
    <location>
        <begin position="1568"/>
        <end position="1600"/>
    </location>
</feature>
<feature type="compositionally biased region" description="Polar residues" evidence="11">
    <location>
        <begin position="1400"/>
        <end position="1431"/>
    </location>
</feature>
<keyword evidence="7" id="KW-0156">Chromatin regulator</keyword>
<dbReference type="CDD" id="cd18793">
    <property type="entry name" value="SF2_C_SNF"/>
    <property type="match status" value="1"/>
</dbReference>
<evidence type="ECO:0000256" key="5">
    <source>
        <dbReference type="ARBA" id="ARBA00022806"/>
    </source>
</evidence>
<dbReference type="RefSeq" id="XP_035827813.1">
    <property type="nucleotide sequence ID" value="XM_035971920.1"/>
</dbReference>
<feature type="coiled-coil region" evidence="10">
    <location>
        <begin position="2080"/>
        <end position="2160"/>
    </location>
</feature>
<dbReference type="RefSeq" id="XP_035827814.1">
    <property type="nucleotide sequence ID" value="XM_035971921.1"/>
</dbReference>
<feature type="region of interest" description="Disordered" evidence="11">
    <location>
        <begin position="1400"/>
        <end position="1470"/>
    </location>
</feature>